<proteinExistence type="predicted"/>
<evidence type="ECO:0000313" key="4">
    <source>
        <dbReference type="Proteomes" id="UP001316184"/>
    </source>
</evidence>
<dbReference type="RefSeq" id="WP_232400518.1">
    <property type="nucleotide sequence ID" value="NZ_CP102173.1"/>
</dbReference>
<dbReference type="Gene3D" id="2.40.160.210">
    <property type="entry name" value="Acyl-CoA thioesterase, double hotdog domain"/>
    <property type="match status" value="1"/>
</dbReference>
<name>A0ABY5M8D5_9ACTN</name>
<dbReference type="Pfam" id="PF20789">
    <property type="entry name" value="4HBT_3C"/>
    <property type="match status" value="1"/>
</dbReference>
<evidence type="ECO:0000259" key="1">
    <source>
        <dbReference type="Pfam" id="PF13622"/>
    </source>
</evidence>
<dbReference type="Pfam" id="PF13622">
    <property type="entry name" value="4HBT_3"/>
    <property type="match status" value="1"/>
</dbReference>
<reference evidence="3 4" key="1">
    <citation type="submission" date="2022-08" db="EMBL/GenBank/DDBJ databases">
        <title>novel species in genus Aeromicrobium.</title>
        <authorList>
            <person name="Ye L."/>
        </authorList>
    </citation>
    <scope>NUCLEOTIDE SEQUENCE [LARGE SCALE GENOMIC DNA]</scope>
    <source>
        <strain evidence="4">zg-Y1379</strain>
    </source>
</reference>
<accession>A0ABY5M8D5</accession>
<dbReference type="InterPro" id="IPR049450">
    <property type="entry name" value="ACOT8-like_C"/>
</dbReference>
<dbReference type="SUPFAM" id="SSF54637">
    <property type="entry name" value="Thioesterase/thiol ester dehydrase-isomerase"/>
    <property type="match status" value="2"/>
</dbReference>
<keyword evidence="4" id="KW-1185">Reference proteome</keyword>
<dbReference type="EMBL" id="CP102173">
    <property type="protein sequence ID" value="UUP13240.1"/>
    <property type="molecule type" value="Genomic_DNA"/>
</dbReference>
<organism evidence="3 4">
    <name type="scientific">Aeromicrobium wangtongii</name>
    <dbReference type="NCBI Taxonomy" id="2969247"/>
    <lineage>
        <taxon>Bacteria</taxon>
        <taxon>Bacillati</taxon>
        <taxon>Actinomycetota</taxon>
        <taxon>Actinomycetes</taxon>
        <taxon>Propionibacteriales</taxon>
        <taxon>Nocardioidaceae</taxon>
        <taxon>Aeromicrobium</taxon>
    </lineage>
</organism>
<feature type="domain" description="Acyl-CoA thioesterase-like C-terminal" evidence="2">
    <location>
        <begin position="97"/>
        <end position="235"/>
    </location>
</feature>
<dbReference type="InterPro" id="IPR049449">
    <property type="entry name" value="TesB_ACOT8-like_N"/>
</dbReference>
<evidence type="ECO:0000259" key="2">
    <source>
        <dbReference type="Pfam" id="PF20789"/>
    </source>
</evidence>
<gene>
    <name evidence="3" type="ORF">NQV15_15500</name>
</gene>
<dbReference type="InterPro" id="IPR042171">
    <property type="entry name" value="Acyl-CoA_hotdog"/>
</dbReference>
<evidence type="ECO:0000313" key="3">
    <source>
        <dbReference type="EMBL" id="UUP13240.1"/>
    </source>
</evidence>
<dbReference type="Proteomes" id="UP001316184">
    <property type="component" value="Chromosome"/>
</dbReference>
<protein>
    <submittedName>
        <fullName evidence="3">Thioesterase family protein</fullName>
    </submittedName>
</protein>
<feature type="domain" description="Acyl-CoA thioesterase-like N-terminal HotDog" evidence="1">
    <location>
        <begin position="3"/>
        <end position="78"/>
    </location>
</feature>
<dbReference type="InterPro" id="IPR029069">
    <property type="entry name" value="HotDog_dom_sf"/>
</dbReference>
<sequence length="242" mass="27088">MFPGVWRGLDGIYGGYVLARVVEAVRVVDGFEPMSVSIQFTGAVRDVDSDWRVEVLHHGGSTAAVGVELVQGHPRLTAFGKLGGAQGERLLDFPIDLSDLPAPESLESYRFASAMPYESFLDHRLIDDPAHVRRGTTRAWIRFDESVQQAPELGRYGLAAIFLDAQPPGLFFTDPPPVYVPTVDFTIHFAPGGEFDRHGWHYVTQSTMWATAEFCVEESRLYDRSGSFIAQVRQTRRIVWSR</sequence>